<accession>A0A174ZB51</accession>
<evidence type="ECO:0000313" key="2">
    <source>
        <dbReference type="EMBL" id="CUQ84514.1"/>
    </source>
</evidence>
<protein>
    <submittedName>
        <fullName evidence="2">Ribosomal-protein-alanine acetyltransferase</fullName>
    </submittedName>
</protein>
<dbReference type="Proteomes" id="UP000095662">
    <property type="component" value="Unassembled WGS sequence"/>
</dbReference>
<dbReference type="Gene3D" id="3.40.630.30">
    <property type="match status" value="1"/>
</dbReference>
<dbReference type="CDD" id="cd04301">
    <property type="entry name" value="NAT_SF"/>
    <property type="match status" value="1"/>
</dbReference>
<reference evidence="2 3" key="1">
    <citation type="submission" date="2015-09" db="EMBL/GenBank/DDBJ databases">
        <authorList>
            <consortium name="Pathogen Informatics"/>
        </authorList>
    </citation>
    <scope>NUCLEOTIDE SEQUENCE [LARGE SCALE GENOMIC DNA]</scope>
    <source>
        <strain evidence="2 3">2789STDY5834928</strain>
    </source>
</reference>
<dbReference type="InterPro" id="IPR016181">
    <property type="entry name" value="Acyl_CoA_acyltransferase"/>
</dbReference>
<organism evidence="2 3">
    <name type="scientific">[Eubacterium] siraeum</name>
    <dbReference type="NCBI Taxonomy" id="39492"/>
    <lineage>
        <taxon>Bacteria</taxon>
        <taxon>Bacillati</taxon>
        <taxon>Bacillota</taxon>
        <taxon>Clostridia</taxon>
        <taxon>Eubacteriales</taxon>
        <taxon>Oscillospiraceae</taxon>
        <taxon>Oscillospiraceae incertae sedis</taxon>
    </lineage>
</organism>
<feature type="domain" description="N-acetyltransferase" evidence="1">
    <location>
        <begin position="1"/>
        <end position="94"/>
    </location>
</feature>
<dbReference type="STRING" id="39492.ERS852540_00903"/>
<dbReference type="GO" id="GO:0016747">
    <property type="term" value="F:acyltransferase activity, transferring groups other than amino-acyl groups"/>
    <property type="evidence" value="ECO:0007669"/>
    <property type="project" value="InterPro"/>
</dbReference>
<gene>
    <name evidence="2" type="ORF">ERS852540_00903</name>
</gene>
<keyword evidence="2" id="KW-0808">Transferase</keyword>
<dbReference type="PROSITE" id="PS51186">
    <property type="entry name" value="GNAT"/>
    <property type="match status" value="1"/>
</dbReference>
<dbReference type="EMBL" id="CZBY01000005">
    <property type="protein sequence ID" value="CUQ84514.1"/>
    <property type="molecule type" value="Genomic_DNA"/>
</dbReference>
<sequence length="94" mass="10697">MYTLIEKDVIVGFLTACEIPGILSRNIKIDTVAIAPEYQNKGYGTVMMNKFFNLFENAVFSLETKRNSISYKLYTKVGFKEVNGCLSMCKYDSK</sequence>
<evidence type="ECO:0000259" key="1">
    <source>
        <dbReference type="PROSITE" id="PS51186"/>
    </source>
</evidence>
<proteinExistence type="predicted"/>
<name>A0A174ZB51_9FIRM</name>
<dbReference type="SUPFAM" id="SSF55729">
    <property type="entry name" value="Acyl-CoA N-acyltransferases (Nat)"/>
    <property type="match status" value="1"/>
</dbReference>
<dbReference type="Pfam" id="PF00583">
    <property type="entry name" value="Acetyltransf_1"/>
    <property type="match status" value="1"/>
</dbReference>
<dbReference type="AlphaFoldDB" id="A0A174ZB51"/>
<dbReference type="InterPro" id="IPR000182">
    <property type="entry name" value="GNAT_dom"/>
</dbReference>
<evidence type="ECO:0000313" key="3">
    <source>
        <dbReference type="Proteomes" id="UP000095662"/>
    </source>
</evidence>